<proteinExistence type="predicted"/>
<sequence>MSLLCPCAKSGADDYEESVGGRGDVGGPYAASTNTGTADTAVNKAREREAIVVQQPRRQSASEDKDKDDTEREEGASPENRGSATAPSPSPPSAVGDDTQKNTEADTTKDPPAKDTAEADDTTKDTVTSAGIDEETAKALRSMVSTFASPSAVGMDPPPTPPASLRQTLTLLKDRTATFDKASEACSKFIFQQFLWNDDDVETEYGATYVDDDLLGGEHVVVVDEEGNVALRCFHVEPRDKDVLVVSYQWSAIAGTEFEWPGGEAKCTTCRFAGGNRKRGGLNPAILGPGTYWVDHLCCEPMPKGLWSIYKSFYLYNTNERLIVATASALAHNSIHLCNLIAALDQEQLQSAPGTDTVRSITEKLRTAAEHESRGWLVWEEAAASASHVLIINDAHAGDPGDKSDGGHLAVLYTDRAHASDKVVVRPMNMLDAVRPLIGTSAEAKLAKVLAASLLLASTAPASSSSSASSGDKGISAAPSAEKRNGIPRPVLLALTNIVQGIVRAGRMFDVYDICRASSIFGLQQDVIVALLDNTPTHDYLDGNQRTAFPISEHSWMPPLTIVAGTGDEGNGVEADVPCVAIEFPGVPPIHWPLLKLLHVMDGGQSLYTAASIRGLLCAHKTDVPALGCKPFVEAVGVAPDGMLLHLVFFVDVTGGAHMLLPVKLVWELEALDTDGYGTCLTVCTEQWEPVRHAIFPPMPNMAGLCGVLAGQAVPTDREAYVLDYVDRSWRRDEKERNPSSPMVREQWPIAHKWCLDRNMPDEFHTQTPMVA</sequence>
<dbReference type="KEGG" id="sre:PTSG_08049"/>
<dbReference type="EMBL" id="GL832975">
    <property type="protein sequence ID" value="EGD76698.1"/>
    <property type="molecule type" value="Genomic_DNA"/>
</dbReference>
<dbReference type="RefSeq" id="XP_004991070.1">
    <property type="nucleotide sequence ID" value="XM_004991013.1"/>
</dbReference>
<feature type="region of interest" description="Disordered" evidence="1">
    <location>
        <begin position="462"/>
        <end position="482"/>
    </location>
</feature>
<organism evidence="3">
    <name type="scientific">Salpingoeca rosetta (strain ATCC 50818 / BSB-021)</name>
    <dbReference type="NCBI Taxonomy" id="946362"/>
    <lineage>
        <taxon>Eukaryota</taxon>
        <taxon>Choanoflagellata</taxon>
        <taxon>Craspedida</taxon>
        <taxon>Salpingoecidae</taxon>
        <taxon>Salpingoeca</taxon>
    </lineage>
</organism>
<evidence type="ECO:0000313" key="3">
    <source>
        <dbReference type="Proteomes" id="UP000007799"/>
    </source>
</evidence>
<feature type="compositionally biased region" description="Basic and acidic residues" evidence="1">
    <location>
        <begin position="60"/>
        <end position="75"/>
    </location>
</feature>
<dbReference type="Proteomes" id="UP000007799">
    <property type="component" value="Unassembled WGS sequence"/>
</dbReference>
<gene>
    <name evidence="2" type="ORF">PTSG_08049</name>
</gene>
<dbReference type="AlphaFoldDB" id="F2UHU9"/>
<feature type="compositionally biased region" description="Polar residues" evidence="1">
    <location>
        <begin position="31"/>
        <end position="40"/>
    </location>
</feature>
<feature type="region of interest" description="Disordered" evidence="1">
    <location>
        <begin position="1"/>
        <end position="133"/>
    </location>
</feature>
<dbReference type="GeneID" id="16071632"/>
<name>F2UHU9_SALR5</name>
<reference evidence="2" key="1">
    <citation type="submission" date="2009-08" db="EMBL/GenBank/DDBJ databases">
        <title>Annotation of Salpingoeca rosetta.</title>
        <authorList>
            <consortium name="The Broad Institute Genome Sequencing Platform"/>
            <person name="Russ C."/>
            <person name="Cuomo C."/>
            <person name="Burger G."/>
            <person name="Gray M.W."/>
            <person name="Holland P.W.H."/>
            <person name="King N."/>
            <person name="Lang F.B.F."/>
            <person name="Roger A.J."/>
            <person name="Ruiz-Trillo I."/>
            <person name="Young S.K."/>
            <person name="Zeng Q."/>
            <person name="Gargeya S."/>
            <person name="Alvarado L."/>
            <person name="Berlin A."/>
            <person name="Chapman S.B."/>
            <person name="Chen Z."/>
            <person name="Freedman E."/>
            <person name="Gellesch M."/>
            <person name="Goldberg J."/>
            <person name="Griggs A."/>
            <person name="Gujja S."/>
            <person name="Heilman E."/>
            <person name="Heiman D."/>
            <person name="Howarth C."/>
            <person name="Mehta T."/>
            <person name="Neiman D."/>
            <person name="Pearson M."/>
            <person name="Roberts A."/>
            <person name="Saif S."/>
            <person name="Shea T."/>
            <person name="Shenoy N."/>
            <person name="Sisk P."/>
            <person name="Stolte C."/>
            <person name="Sykes S."/>
            <person name="White J."/>
            <person name="Yandava C."/>
            <person name="Haas B."/>
            <person name="Nusbaum C."/>
            <person name="Birren B."/>
        </authorList>
    </citation>
    <scope>NUCLEOTIDE SEQUENCE [LARGE SCALE GENOMIC DNA]</scope>
    <source>
        <strain evidence="2">ATCC 50818</strain>
    </source>
</reference>
<dbReference type="InParanoid" id="F2UHU9"/>
<feature type="compositionally biased region" description="Basic and acidic residues" evidence="1">
    <location>
        <begin position="98"/>
        <end position="124"/>
    </location>
</feature>
<evidence type="ECO:0000313" key="2">
    <source>
        <dbReference type="EMBL" id="EGD76698.1"/>
    </source>
</evidence>
<protein>
    <submittedName>
        <fullName evidence="2">Uncharacterized protein</fullName>
    </submittedName>
</protein>
<accession>F2UHU9</accession>
<feature type="compositionally biased region" description="Low complexity" evidence="1">
    <location>
        <begin position="462"/>
        <end position="478"/>
    </location>
</feature>
<keyword evidence="3" id="KW-1185">Reference proteome</keyword>
<evidence type="ECO:0000256" key="1">
    <source>
        <dbReference type="SAM" id="MobiDB-lite"/>
    </source>
</evidence>